<evidence type="ECO:0000313" key="2">
    <source>
        <dbReference type="EnsemblProtists" id="EKX35821"/>
    </source>
</evidence>
<name>L1IHY1_GUITC</name>
<reference evidence="1 3" key="1">
    <citation type="journal article" date="2012" name="Nature">
        <title>Algal genomes reveal evolutionary mosaicism and the fate of nucleomorphs.</title>
        <authorList>
            <consortium name="DOE Joint Genome Institute"/>
            <person name="Curtis B.A."/>
            <person name="Tanifuji G."/>
            <person name="Burki F."/>
            <person name="Gruber A."/>
            <person name="Irimia M."/>
            <person name="Maruyama S."/>
            <person name="Arias M.C."/>
            <person name="Ball S.G."/>
            <person name="Gile G.H."/>
            <person name="Hirakawa Y."/>
            <person name="Hopkins J.F."/>
            <person name="Kuo A."/>
            <person name="Rensing S.A."/>
            <person name="Schmutz J."/>
            <person name="Symeonidi A."/>
            <person name="Elias M."/>
            <person name="Eveleigh R.J."/>
            <person name="Herman E.K."/>
            <person name="Klute M.J."/>
            <person name="Nakayama T."/>
            <person name="Obornik M."/>
            <person name="Reyes-Prieto A."/>
            <person name="Armbrust E.V."/>
            <person name="Aves S.J."/>
            <person name="Beiko R.G."/>
            <person name="Coutinho P."/>
            <person name="Dacks J.B."/>
            <person name="Durnford D.G."/>
            <person name="Fast N.M."/>
            <person name="Green B.R."/>
            <person name="Grisdale C.J."/>
            <person name="Hempel F."/>
            <person name="Henrissat B."/>
            <person name="Hoppner M.P."/>
            <person name="Ishida K."/>
            <person name="Kim E."/>
            <person name="Koreny L."/>
            <person name="Kroth P.G."/>
            <person name="Liu Y."/>
            <person name="Malik S.B."/>
            <person name="Maier U.G."/>
            <person name="McRose D."/>
            <person name="Mock T."/>
            <person name="Neilson J.A."/>
            <person name="Onodera N.T."/>
            <person name="Poole A.M."/>
            <person name="Pritham E.J."/>
            <person name="Richards T.A."/>
            <person name="Rocap G."/>
            <person name="Roy S.W."/>
            <person name="Sarai C."/>
            <person name="Schaack S."/>
            <person name="Shirato S."/>
            <person name="Slamovits C.H."/>
            <person name="Spencer D.F."/>
            <person name="Suzuki S."/>
            <person name="Worden A.Z."/>
            <person name="Zauner S."/>
            <person name="Barry K."/>
            <person name="Bell C."/>
            <person name="Bharti A.K."/>
            <person name="Crow J.A."/>
            <person name="Grimwood J."/>
            <person name="Kramer R."/>
            <person name="Lindquist E."/>
            <person name="Lucas S."/>
            <person name="Salamov A."/>
            <person name="McFadden G.I."/>
            <person name="Lane C.E."/>
            <person name="Keeling P.J."/>
            <person name="Gray M.W."/>
            <person name="Grigoriev I.V."/>
            <person name="Archibald J.M."/>
        </authorList>
    </citation>
    <scope>NUCLEOTIDE SEQUENCE</scope>
    <source>
        <strain evidence="1 3">CCMP2712</strain>
    </source>
</reference>
<dbReference type="GeneID" id="17292593"/>
<protein>
    <recommendedName>
        <fullName evidence="4">LamG-like jellyroll fold domain-containing protein</fullName>
    </recommendedName>
</protein>
<dbReference type="SUPFAM" id="SSF49899">
    <property type="entry name" value="Concanavalin A-like lectins/glucanases"/>
    <property type="match status" value="1"/>
</dbReference>
<accession>L1IHY1</accession>
<dbReference type="InterPro" id="IPR013320">
    <property type="entry name" value="ConA-like_dom_sf"/>
</dbReference>
<dbReference type="KEGG" id="gtt:GUITHDRAFT_165866"/>
<reference evidence="3" key="2">
    <citation type="submission" date="2012-11" db="EMBL/GenBank/DDBJ databases">
        <authorList>
            <person name="Kuo A."/>
            <person name="Curtis B.A."/>
            <person name="Tanifuji G."/>
            <person name="Burki F."/>
            <person name="Gruber A."/>
            <person name="Irimia M."/>
            <person name="Maruyama S."/>
            <person name="Arias M.C."/>
            <person name="Ball S.G."/>
            <person name="Gile G.H."/>
            <person name="Hirakawa Y."/>
            <person name="Hopkins J.F."/>
            <person name="Rensing S.A."/>
            <person name="Schmutz J."/>
            <person name="Symeonidi A."/>
            <person name="Elias M."/>
            <person name="Eveleigh R.J."/>
            <person name="Herman E.K."/>
            <person name="Klute M.J."/>
            <person name="Nakayama T."/>
            <person name="Obornik M."/>
            <person name="Reyes-Prieto A."/>
            <person name="Armbrust E.V."/>
            <person name="Aves S.J."/>
            <person name="Beiko R.G."/>
            <person name="Coutinho P."/>
            <person name="Dacks J.B."/>
            <person name="Durnford D.G."/>
            <person name="Fast N.M."/>
            <person name="Green B.R."/>
            <person name="Grisdale C."/>
            <person name="Hempe F."/>
            <person name="Henrissat B."/>
            <person name="Hoppner M.P."/>
            <person name="Ishida K.-I."/>
            <person name="Kim E."/>
            <person name="Koreny L."/>
            <person name="Kroth P.G."/>
            <person name="Liu Y."/>
            <person name="Malik S.-B."/>
            <person name="Maier U.G."/>
            <person name="McRose D."/>
            <person name="Mock T."/>
            <person name="Neilson J.A."/>
            <person name="Onodera N.T."/>
            <person name="Poole A.M."/>
            <person name="Pritham E.J."/>
            <person name="Richards T.A."/>
            <person name="Rocap G."/>
            <person name="Roy S.W."/>
            <person name="Sarai C."/>
            <person name="Schaack S."/>
            <person name="Shirato S."/>
            <person name="Slamovits C.H."/>
            <person name="Spencer D.F."/>
            <person name="Suzuki S."/>
            <person name="Worden A.Z."/>
            <person name="Zauner S."/>
            <person name="Barry K."/>
            <person name="Bell C."/>
            <person name="Bharti A.K."/>
            <person name="Crow J.A."/>
            <person name="Grimwood J."/>
            <person name="Kramer R."/>
            <person name="Lindquist E."/>
            <person name="Lucas S."/>
            <person name="Salamov A."/>
            <person name="McFadden G.I."/>
            <person name="Lane C.E."/>
            <person name="Keeling P.J."/>
            <person name="Gray M.W."/>
            <person name="Grigoriev I.V."/>
            <person name="Archibald J.M."/>
        </authorList>
    </citation>
    <scope>NUCLEOTIDE SEQUENCE</scope>
    <source>
        <strain evidence="3">CCMP2712</strain>
    </source>
</reference>
<sequence>MVLKVEKRSVRVEVPNGSNLLFGSFSMQVWVKPKSWSDEEGYQREPGWPVILCKSRSWTDGFGMYGSPPNTIHAYINEWNKNNVSASIDINKWSCILMTYHFKPEGGVLQLYVNGKLVGSRDGLPPMRKNDAPLVIGSTQWGDMGWYAFHGSIGPVTFWNRALKESEVGRVMDRHPVRGEDVVLSLELNETNSKEAIDSSASASNGLYMDSLTPINRSQLPFDEDGSLPWEKNKDSTDIIPSWLNTR</sequence>
<dbReference type="Proteomes" id="UP000011087">
    <property type="component" value="Unassembled WGS sequence"/>
</dbReference>
<feature type="non-terminal residue" evidence="1">
    <location>
        <position position="247"/>
    </location>
</feature>
<dbReference type="HOGENOM" id="CLU_1127016_0_0_1"/>
<keyword evidence="3" id="KW-1185">Reference proteome</keyword>
<evidence type="ECO:0000313" key="1">
    <source>
        <dbReference type="EMBL" id="EKX35821.1"/>
    </source>
</evidence>
<dbReference type="RefSeq" id="XP_005822801.1">
    <property type="nucleotide sequence ID" value="XM_005822744.1"/>
</dbReference>
<dbReference type="Gene3D" id="2.60.120.200">
    <property type="match status" value="1"/>
</dbReference>
<dbReference type="AlphaFoldDB" id="L1IHY1"/>
<evidence type="ECO:0008006" key="4">
    <source>
        <dbReference type="Google" id="ProtNLM"/>
    </source>
</evidence>
<evidence type="ECO:0000313" key="3">
    <source>
        <dbReference type="Proteomes" id="UP000011087"/>
    </source>
</evidence>
<proteinExistence type="predicted"/>
<dbReference type="Pfam" id="PF13385">
    <property type="entry name" value="Laminin_G_3"/>
    <property type="match status" value="1"/>
</dbReference>
<gene>
    <name evidence="1" type="ORF">GUITHDRAFT_165866</name>
</gene>
<dbReference type="EMBL" id="JH993083">
    <property type="protein sequence ID" value="EKX35821.1"/>
    <property type="molecule type" value="Genomic_DNA"/>
</dbReference>
<dbReference type="PaxDb" id="55529-EKX35821"/>
<organism evidence="1">
    <name type="scientific">Guillardia theta (strain CCMP2712)</name>
    <name type="common">Cryptophyte</name>
    <dbReference type="NCBI Taxonomy" id="905079"/>
    <lineage>
        <taxon>Eukaryota</taxon>
        <taxon>Cryptophyceae</taxon>
        <taxon>Pyrenomonadales</taxon>
        <taxon>Geminigeraceae</taxon>
        <taxon>Guillardia</taxon>
    </lineage>
</organism>
<dbReference type="EnsemblProtists" id="EKX35821">
    <property type="protein sequence ID" value="EKX35821"/>
    <property type="gene ID" value="GUITHDRAFT_165866"/>
</dbReference>
<reference evidence="2" key="3">
    <citation type="submission" date="2015-06" db="UniProtKB">
        <authorList>
            <consortium name="EnsemblProtists"/>
        </authorList>
    </citation>
    <scope>IDENTIFICATION</scope>
</reference>